<dbReference type="InterPro" id="IPR006166">
    <property type="entry name" value="ERCC4_domain"/>
</dbReference>
<keyword evidence="2" id="KW-0227">DNA damage</keyword>
<evidence type="ECO:0000259" key="4">
    <source>
        <dbReference type="SMART" id="SM00891"/>
    </source>
</evidence>
<evidence type="ECO:0000313" key="5">
    <source>
        <dbReference type="EMBL" id="CAK8999934.1"/>
    </source>
</evidence>
<feature type="compositionally biased region" description="Polar residues" evidence="3">
    <location>
        <begin position="378"/>
        <end position="388"/>
    </location>
</feature>
<dbReference type="Gene3D" id="1.10.10.10">
    <property type="entry name" value="Winged helix-like DNA-binding domain superfamily/Winged helix DNA-binding domain"/>
    <property type="match status" value="1"/>
</dbReference>
<keyword evidence="2" id="KW-0479">Metal-binding</keyword>
<keyword evidence="2" id="KW-0539">Nucleus</keyword>
<keyword evidence="1 2" id="KW-0378">Hydrolase</keyword>
<keyword evidence="2" id="KW-0460">Magnesium</keyword>
<organism evidence="5 6">
    <name type="scientific">Durusdinium trenchii</name>
    <dbReference type="NCBI Taxonomy" id="1381693"/>
    <lineage>
        <taxon>Eukaryota</taxon>
        <taxon>Sar</taxon>
        <taxon>Alveolata</taxon>
        <taxon>Dinophyceae</taxon>
        <taxon>Suessiales</taxon>
        <taxon>Symbiodiniaceae</taxon>
        <taxon>Durusdinium</taxon>
    </lineage>
</organism>
<dbReference type="EC" id="3.1.22.-" evidence="2"/>
<keyword evidence="6" id="KW-1185">Reference proteome</keyword>
<dbReference type="PANTHER" id="PTHR13451:SF0">
    <property type="entry name" value="CROSSOVER JUNCTION ENDONUCLEASE MUS81"/>
    <property type="match status" value="1"/>
</dbReference>
<dbReference type="Proteomes" id="UP001642464">
    <property type="component" value="Unassembled WGS sequence"/>
</dbReference>
<name>A0ABP0IEZ2_9DINO</name>
<gene>
    <name evidence="5" type="ORF">SCF082_LOCUS6273</name>
</gene>
<keyword evidence="2" id="KW-0540">Nuclease</keyword>
<feature type="compositionally biased region" description="Basic and acidic residues" evidence="3">
    <location>
        <begin position="349"/>
        <end position="364"/>
    </location>
</feature>
<dbReference type="CDD" id="cd22367">
    <property type="entry name" value="XPF_ERCC4_MUS81-like"/>
    <property type="match status" value="1"/>
</dbReference>
<feature type="domain" description="ERCC4" evidence="4">
    <location>
        <begin position="473"/>
        <end position="566"/>
    </location>
</feature>
<accession>A0ABP0IEZ2</accession>
<sequence length="933" mass="103018">MPLKAWNADLVQALRAKENEASVLEESEQLAKNSASWLFWRRAAECIEKVRKDIKITQTGSVQNLPKESTDFRKTAREYCEQIMRSGRVPQVIRPAVPAGTVEHPYLRTMQHRGGGYAILRALWDAEKSPNYEGFLTKDQICRLGQRYCDVPMRDNHFEGRDHGHGWESNKSLLSHRFIERDKAGKSWRSNFRGPKDRISLTQAGRDFVPKMLEKFGEIDDGEPDAPAPLMSRVVKGTKKSPEDFDALQHWASTAPDGAEKEFQVSKDRRKYLHNQIEMLNAMDLGYRLHHASRGDGRQRTLVVTKVGQSGHDLAAKPNLSGLDLPPSGGIFSPCAAGPGQKLGGRMSTDGKREASAMAAERRMSAASTRGLKKPRISQPSTMPQKNASHMAPRPASSSSSSSSDSDSDMDEEMKRAMEASLQEVLKSRPHNQEDKDLEEALRLSTEEAAPPARFARLSASTSVMDLEDDQLVLSVDLHERRSDLSPRDIFEELQKRLHNTAAVQHVKLKMGDYMWTRSAEAVGLCIERKTMRDLVGRSAKGDHLRQLRRLSASCLPSALLLEGDISTADHQVAYGADPISHGHSDPAIRESADVLCFLARLVLRQRQFVLLTANAMDTANWLASWSLVLKDTSSCPKAPLDAVTKAAERSDRGYSDLLAFVHAAGLSTEDQEAIGRRFFSLDELRLAYDSCPDVPQQQLLVAPLLLLSMDADSQGDTSAHSAAANASRRLFQAATAQSGVETGPAHAPETKLSLVATTGIGKDIKSLPQATGCNVEDCKPCCRGVEEVQAQLLGTGDFTAFKSAPFRIYILGGSQLLQFLTRALQQVCDMDFAKVAAGCAEAIVKSLRLERPGHKVLLLEGLEVAAKQVCGKGQNEPCFQVAKEAAKLWPAVVAILAMRYQIHALQWRNRSKLKEFLIALFKEFAETQLLDQ</sequence>
<dbReference type="SUPFAM" id="SSF52980">
    <property type="entry name" value="Restriction endonuclease-like"/>
    <property type="match status" value="1"/>
</dbReference>
<dbReference type="InterPro" id="IPR011335">
    <property type="entry name" value="Restrct_endonuc-II-like"/>
</dbReference>
<evidence type="ECO:0000256" key="3">
    <source>
        <dbReference type="SAM" id="MobiDB-lite"/>
    </source>
</evidence>
<protein>
    <recommendedName>
        <fullName evidence="2">Crossover junction endonuclease MUS81</fullName>
        <ecNumber evidence="2">3.1.22.-</ecNumber>
    </recommendedName>
</protein>
<dbReference type="InterPro" id="IPR033309">
    <property type="entry name" value="Mus81"/>
</dbReference>
<comment type="subunit">
    <text evidence="2">Interacts with EME1.</text>
</comment>
<evidence type="ECO:0000256" key="1">
    <source>
        <dbReference type="ARBA" id="ARBA00022801"/>
    </source>
</evidence>
<dbReference type="CDD" id="cd21036">
    <property type="entry name" value="WH_MUS81"/>
    <property type="match status" value="1"/>
</dbReference>
<comment type="function">
    <text evidence="2">Interacts with EME1 to form a DNA structure-specific endonuclease with substrate preference for branched DNA structures with a 5'-end at the branch nick. Typical substrates include 3'-flap structures, D-loops, replication forks and nicked Holliday junctions. May be required in mitosis for the processing of stalled or collapsed replication fork intermediates. May be required in meiosis for the repair of meiosis-specific double strand breaks subsequent to single-end invasion (SEI).</text>
</comment>
<comment type="caution">
    <text evidence="5">The sequence shown here is derived from an EMBL/GenBank/DDBJ whole genome shotgun (WGS) entry which is preliminary data.</text>
</comment>
<dbReference type="Gene3D" id="3.40.50.10130">
    <property type="match status" value="1"/>
</dbReference>
<dbReference type="SMART" id="SM00891">
    <property type="entry name" value="ERCC4"/>
    <property type="match status" value="1"/>
</dbReference>
<keyword evidence="2" id="KW-0233">DNA recombination</keyword>
<reference evidence="5 6" key="1">
    <citation type="submission" date="2024-02" db="EMBL/GenBank/DDBJ databases">
        <authorList>
            <person name="Chen Y."/>
            <person name="Shah S."/>
            <person name="Dougan E. K."/>
            <person name="Thang M."/>
            <person name="Chan C."/>
        </authorList>
    </citation>
    <scope>NUCLEOTIDE SEQUENCE [LARGE SCALE GENOMIC DNA]</scope>
</reference>
<comment type="cofactor">
    <cofactor evidence="2">
        <name>Mg(2+)</name>
        <dbReference type="ChEBI" id="CHEBI:18420"/>
    </cofactor>
</comment>
<proteinExistence type="inferred from homology"/>
<dbReference type="EMBL" id="CAXAMM010003447">
    <property type="protein sequence ID" value="CAK8999934.1"/>
    <property type="molecule type" value="Genomic_DNA"/>
</dbReference>
<feature type="region of interest" description="Disordered" evidence="3">
    <location>
        <begin position="332"/>
        <end position="415"/>
    </location>
</feature>
<evidence type="ECO:0000256" key="2">
    <source>
        <dbReference type="RuleBase" id="RU369042"/>
    </source>
</evidence>
<dbReference type="InterPro" id="IPR047417">
    <property type="entry name" value="WHD_MUS81"/>
</dbReference>
<evidence type="ECO:0000313" key="6">
    <source>
        <dbReference type="Proteomes" id="UP001642464"/>
    </source>
</evidence>
<keyword evidence="2" id="KW-0234">DNA repair</keyword>
<comment type="similarity">
    <text evidence="2">Belongs to the XPF family.</text>
</comment>
<keyword evidence="2" id="KW-0255">Endonuclease</keyword>
<dbReference type="InterPro" id="IPR036388">
    <property type="entry name" value="WH-like_DNA-bd_sf"/>
</dbReference>
<dbReference type="PANTHER" id="PTHR13451">
    <property type="entry name" value="CLASS II CROSSOVER JUNCTION ENDONUCLEASE MUS81"/>
    <property type="match status" value="1"/>
</dbReference>
<dbReference type="Pfam" id="PF02732">
    <property type="entry name" value="ERCC4"/>
    <property type="match status" value="1"/>
</dbReference>
<comment type="subcellular location">
    <subcellularLocation>
        <location evidence="2">Nucleus</location>
    </subcellularLocation>
</comment>